<keyword evidence="3" id="KW-1185">Reference proteome</keyword>
<proteinExistence type="predicted"/>
<protein>
    <submittedName>
        <fullName evidence="2">Uncharacterized protein DUF58</fullName>
    </submittedName>
</protein>
<evidence type="ECO:0000313" key="2">
    <source>
        <dbReference type="EMBL" id="PTW54978.1"/>
    </source>
</evidence>
<dbReference type="Pfam" id="PF01882">
    <property type="entry name" value="DUF58"/>
    <property type="match status" value="1"/>
</dbReference>
<name>A0A2T5UU23_9HYPH</name>
<dbReference type="PANTHER" id="PTHR33608:SF6">
    <property type="entry name" value="BLL2464 PROTEIN"/>
    <property type="match status" value="1"/>
</dbReference>
<dbReference type="RefSeq" id="WP_107991851.1">
    <property type="nucleotide sequence ID" value="NZ_QAYG01000013.1"/>
</dbReference>
<dbReference type="Proteomes" id="UP000244081">
    <property type="component" value="Unassembled WGS sequence"/>
</dbReference>
<comment type="caution">
    <text evidence="2">The sequence shown here is derived from an EMBL/GenBank/DDBJ whole genome shotgun (WGS) entry which is preliminary data.</text>
</comment>
<evidence type="ECO:0000313" key="3">
    <source>
        <dbReference type="Proteomes" id="UP000244081"/>
    </source>
</evidence>
<dbReference type="InterPro" id="IPR002881">
    <property type="entry name" value="DUF58"/>
</dbReference>
<feature type="domain" description="DUF58" evidence="1">
    <location>
        <begin position="62"/>
        <end position="262"/>
    </location>
</feature>
<dbReference type="AlphaFoldDB" id="A0A2T5UU23"/>
<dbReference type="PANTHER" id="PTHR33608">
    <property type="entry name" value="BLL2464 PROTEIN"/>
    <property type="match status" value="1"/>
</dbReference>
<accession>A0A2T5UU23</accession>
<organism evidence="2 3">
    <name type="scientific">Breoghania corrubedonensis</name>
    <dbReference type="NCBI Taxonomy" id="665038"/>
    <lineage>
        <taxon>Bacteria</taxon>
        <taxon>Pseudomonadati</taxon>
        <taxon>Pseudomonadota</taxon>
        <taxon>Alphaproteobacteria</taxon>
        <taxon>Hyphomicrobiales</taxon>
        <taxon>Stappiaceae</taxon>
        <taxon>Breoghania</taxon>
    </lineage>
</organism>
<evidence type="ECO:0000259" key="1">
    <source>
        <dbReference type="Pfam" id="PF01882"/>
    </source>
</evidence>
<reference evidence="2 3" key="1">
    <citation type="submission" date="2018-04" db="EMBL/GenBank/DDBJ databases">
        <title>Genomic Encyclopedia of Archaeal and Bacterial Type Strains, Phase II (KMG-II): from individual species to whole genera.</title>
        <authorList>
            <person name="Goeker M."/>
        </authorList>
    </citation>
    <scope>NUCLEOTIDE SEQUENCE [LARGE SCALE GENOMIC DNA]</scope>
    <source>
        <strain evidence="2 3">DSM 23382</strain>
    </source>
</reference>
<sequence>MQPTPEPDMPSQEALLNVIGEARSLSEALPDLLVEAKHIANTVAAGWHGRRRAGPGETFWQFRPFNMGEPVKRIDWRRSARDDHLFVREREWEAAHTIWLWPDLSPSMSFRSRLAAASKRDRALVILLGLADLLARGGERIGLTGLTRPLSHRNAAEKLAAALSHSSPRISLPDTHSIGRFSEVVLIGDLLDPVGETATWVQRVVASGARGHLVQVMDPVEETFPFAGRTEFRDPETGARLTAGRAESWRDAYQQRLIRHRTELSELARKAGWTFLVHHTDRPANEPLLALHARLADNADAAPRKPAMARGA</sequence>
<dbReference type="OrthoDB" id="9794556at2"/>
<dbReference type="EMBL" id="QAYG01000013">
    <property type="protein sequence ID" value="PTW54978.1"/>
    <property type="molecule type" value="Genomic_DNA"/>
</dbReference>
<gene>
    <name evidence="2" type="ORF">C8N35_11318</name>
</gene>